<comment type="caution">
    <text evidence="1">The sequence shown here is derived from an EMBL/GenBank/DDBJ whole genome shotgun (WGS) entry which is preliminary data.</text>
</comment>
<gene>
    <name evidence="1" type="ORF">Patl1_11036</name>
</gene>
<dbReference type="EMBL" id="CM047908">
    <property type="protein sequence ID" value="KAJ0082552.1"/>
    <property type="molecule type" value="Genomic_DNA"/>
</dbReference>
<organism evidence="1 2">
    <name type="scientific">Pistacia atlantica</name>
    <dbReference type="NCBI Taxonomy" id="434234"/>
    <lineage>
        <taxon>Eukaryota</taxon>
        <taxon>Viridiplantae</taxon>
        <taxon>Streptophyta</taxon>
        <taxon>Embryophyta</taxon>
        <taxon>Tracheophyta</taxon>
        <taxon>Spermatophyta</taxon>
        <taxon>Magnoliopsida</taxon>
        <taxon>eudicotyledons</taxon>
        <taxon>Gunneridae</taxon>
        <taxon>Pentapetalae</taxon>
        <taxon>rosids</taxon>
        <taxon>malvids</taxon>
        <taxon>Sapindales</taxon>
        <taxon>Anacardiaceae</taxon>
        <taxon>Pistacia</taxon>
    </lineage>
</organism>
<dbReference type="Proteomes" id="UP001164250">
    <property type="component" value="Chromosome 12"/>
</dbReference>
<sequence>MPLHLLGVESHLDFKKWHNGGGTFHHSASIDSTALIEIGAIVHPDAVLGANVRIGSGAVVGPAVTIGQSTNIGYNVALSNCIIGDSCLIHNGVCIGQDGFGFFVDENGNMLKKPQMLNARIGNHVEIGANTCIDRGSWRDTVIGNINRDKTYLALYKNQILALQIGHNVIIGKSCMLCGQTGIAGSVMIGDFVTLGGRVAVRDHVSIATKPNNRAAVEVTRLTLAQLQACNSTHQPLATFPFLLQSPPPAVAAHFTVRLAANSCVTKDITQPGDYGGFPAVPIHEWRRQIAYQYRISKKGIA</sequence>
<evidence type="ECO:0000313" key="2">
    <source>
        <dbReference type="Proteomes" id="UP001164250"/>
    </source>
</evidence>
<proteinExistence type="predicted"/>
<protein>
    <submittedName>
        <fullName evidence="1">Uncharacterized protein</fullName>
    </submittedName>
</protein>
<reference evidence="2" key="1">
    <citation type="journal article" date="2023" name="G3 (Bethesda)">
        <title>Genome assembly and association tests identify interacting loci associated with vigor, precocity, and sex in interspecific pistachio rootstocks.</title>
        <authorList>
            <person name="Palmer W."/>
            <person name="Jacygrad E."/>
            <person name="Sagayaradj S."/>
            <person name="Cavanaugh K."/>
            <person name="Han R."/>
            <person name="Bertier L."/>
            <person name="Beede B."/>
            <person name="Kafkas S."/>
            <person name="Golino D."/>
            <person name="Preece J."/>
            <person name="Michelmore R."/>
        </authorList>
    </citation>
    <scope>NUCLEOTIDE SEQUENCE [LARGE SCALE GENOMIC DNA]</scope>
</reference>
<name>A0ACC1A8E1_9ROSI</name>
<evidence type="ECO:0000313" key="1">
    <source>
        <dbReference type="EMBL" id="KAJ0082552.1"/>
    </source>
</evidence>
<keyword evidence="2" id="KW-1185">Reference proteome</keyword>
<accession>A0ACC1A8E1</accession>